<dbReference type="Proteomes" id="UP000299102">
    <property type="component" value="Unassembled WGS sequence"/>
</dbReference>
<name>A0A4C1SRX4_EUMVA</name>
<keyword evidence="1" id="KW-0472">Membrane</keyword>
<gene>
    <name evidence="2" type="ORF">EVAR_3775_1</name>
</gene>
<organism evidence="2 3">
    <name type="scientific">Eumeta variegata</name>
    <name type="common">Bagworm moth</name>
    <name type="synonym">Eumeta japonica</name>
    <dbReference type="NCBI Taxonomy" id="151549"/>
    <lineage>
        <taxon>Eukaryota</taxon>
        <taxon>Metazoa</taxon>
        <taxon>Ecdysozoa</taxon>
        <taxon>Arthropoda</taxon>
        <taxon>Hexapoda</taxon>
        <taxon>Insecta</taxon>
        <taxon>Pterygota</taxon>
        <taxon>Neoptera</taxon>
        <taxon>Endopterygota</taxon>
        <taxon>Lepidoptera</taxon>
        <taxon>Glossata</taxon>
        <taxon>Ditrysia</taxon>
        <taxon>Tineoidea</taxon>
        <taxon>Psychidae</taxon>
        <taxon>Oiketicinae</taxon>
        <taxon>Eumeta</taxon>
    </lineage>
</organism>
<proteinExistence type="predicted"/>
<dbReference type="EMBL" id="BGZK01000015">
    <property type="protein sequence ID" value="GBP04882.1"/>
    <property type="molecule type" value="Genomic_DNA"/>
</dbReference>
<reference evidence="2 3" key="1">
    <citation type="journal article" date="2019" name="Commun. Biol.">
        <title>The bagworm genome reveals a unique fibroin gene that provides high tensile strength.</title>
        <authorList>
            <person name="Kono N."/>
            <person name="Nakamura H."/>
            <person name="Ohtoshi R."/>
            <person name="Tomita M."/>
            <person name="Numata K."/>
            <person name="Arakawa K."/>
        </authorList>
    </citation>
    <scope>NUCLEOTIDE SEQUENCE [LARGE SCALE GENOMIC DNA]</scope>
</reference>
<keyword evidence="1" id="KW-0812">Transmembrane</keyword>
<keyword evidence="3" id="KW-1185">Reference proteome</keyword>
<accession>A0A4C1SRX4</accession>
<sequence length="156" mass="17986">MTAKKHTAGKHPLHFDPVEVRRLSSACVRELEVRLHNSSRSGSPVADYQFFGVIFWNGAVRSHRFPLLVIQFVVSLLIPTRFLILGDFDFVLNPEAALNFDLSTVSRYDSDHALDSNFDPTPDFDLGLILDSDRGLDFNFYFSSFVQFRFCYRLRF</sequence>
<evidence type="ECO:0000256" key="1">
    <source>
        <dbReference type="SAM" id="Phobius"/>
    </source>
</evidence>
<dbReference type="AlphaFoldDB" id="A0A4C1SRX4"/>
<keyword evidence="1" id="KW-1133">Transmembrane helix</keyword>
<feature type="transmembrane region" description="Helical" evidence="1">
    <location>
        <begin position="65"/>
        <end position="84"/>
    </location>
</feature>
<protein>
    <submittedName>
        <fullName evidence="2">Uncharacterized protein</fullName>
    </submittedName>
</protein>
<comment type="caution">
    <text evidence="2">The sequence shown here is derived from an EMBL/GenBank/DDBJ whole genome shotgun (WGS) entry which is preliminary data.</text>
</comment>
<evidence type="ECO:0000313" key="3">
    <source>
        <dbReference type="Proteomes" id="UP000299102"/>
    </source>
</evidence>
<evidence type="ECO:0000313" key="2">
    <source>
        <dbReference type="EMBL" id="GBP04882.1"/>
    </source>
</evidence>